<dbReference type="Pfam" id="PF25583">
    <property type="entry name" value="WCX"/>
    <property type="match status" value="1"/>
</dbReference>
<dbReference type="PANTHER" id="PTHR34580:SF3">
    <property type="entry name" value="PROTEIN PAFB"/>
    <property type="match status" value="1"/>
</dbReference>
<dbReference type="InterPro" id="IPR013196">
    <property type="entry name" value="HTH_11"/>
</dbReference>
<dbReference type="InterPro" id="IPR057727">
    <property type="entry name" value="WCX_dom"/>
</dbReference>
<evidence type="ECO:0000313" key="5">
    <source>
        <dbReference type="Proteomes" id="UP001501556"/>
    </source>
</evidence>
<dbReference type="PROSITE" id="PS52050">
    <property type="entry name" value="WYL"/>
    <property type="match status" value="1"/>
</dbReference>
<name>A0ABP7QC82_9BACT</name>
<evidence type="ECO:0000259" key="2">
    <source>
        <dbReference type="Pfam" id="PF13280"/>
    </source>
</evidence>
<comment type="caution">
    <text evidence="4">The sequence shown here is derived from an EMBL/GenBank/DDBJ whole genome shotgun (WGS) entry which is preliminary data.</text>
</comment>
<sequence length="310" mass="35663">MLLAYHWVLFYQHMIEQAKLLRVFTLIRLLKQQPGRTLPELAQAFDCHPRTITRYLALLEEIGYFIDEDGQRRKFIFEAEPDKPSYFSPEEIGVMRQALAALDLESPLGESLRRKLYLTSELIPLADELLDMHQGRVVQQLVAAIKDRCRVRLLRYQSPNSGTVRDREVEPLALTDNYAQLNAVEVESGQLRTYKIRRIEAIEVLATPCDHPASEEHLDVFGMTGPAWLTVTLRLTARAYRLLVEEHAAARSYVLPDPVPASDLGYLFRGEVRSYLGIGRFVLGLPTEVEVVEPTEFREFLREKVGRARW</sequence>
<dbReference type="Pfam" id="PF13280">
    <property type="entry name" value="WYL"/>
    <property type="match status" value="1"/>
</dbReference>
<dbReference type="PIRSF" id="PIRSF016838">
    <property type="entry name" value="PafC"/>
    <property type="match status" value="1"/>
</dbReference>
<evidence type="ECO:0000259" key="3">
    <source>
        <dbReference type="Pfam" id="PF25583"/>
    </source>
</evidence>
<dbReference type="InterPro" id="IPR036390">
    <property type="entry name" value="WH_DNA-bd_sf"/>
</dbReference>
<feature type="domain" description="WYL" evidence="2">
    <location>
        <begin position="137"/>
        <end position="204"/>
    </location>
</feature>
<evidence type="ECO:0000313" key="4">
    <source>
        <dbReference type="EMBL" id="GAA3980147.1"/>
    </source>
</evidence>
<feature type="domain" description="Helix-turn-helix type 11" evidence="1">
    <location>
        <begin position="22"/>
        <end position="67"/>
    </location>
</feature>
<evidence type="ECO:0000259" key="1">
    <source>
        <dbReference type="Pfam" id="PF08279"/>
    </source>
</evidence>
<protein>
    <recommendedName>
        <fullName evidence="6">WYL domain-containing protein</fullName>
    </recommendedName>
</protein>
<dbReference type="InterPro" id="IPR028349">
    <property type="entry name" value="PafC-like"/>
</dbReference>
<evidence type="ECO:0008006" key="6">
    <source>
        <dbReference type="Google" id="ProtNLM"/>
    </source>
</evidence>
<dbReference type="InterPro" id="IPR051534">
    <property type="entry name" value="CBASS_pafABC_assoc_protein"/>
</dbReference>
<keyword evidence="5" id="KW-1185">Reference proteome</keyword>
<dbReference type="InterPro" id="IPR036388">
    <property type="entry name" value="WH-like_DNA-bd_sf"/>
</dbReference>
<dbReference type="EMBL" id="BAABDI010000018">
    <property type="protein sequence ID" value="GAA3980147.1"/>
    <property type="molecule type" value="Genomic_DNA"/>
</dbReference>
<dbReference type="InterPro" id="IPR026881">
    <property type="entry name" value="WYL_dom"/>
</dbReference>
<reference evidence="5" key="1">
    <citation type="journal article" date="2019" name="Int. J. Syst. Evol. Microbiol.">
        <title>The Global Catalogue of Microorganisms (GCM) 10K type strain sequencing project: providing services to taxonomists for standard genome sequencing and annotation.</title>
        <authorList>
            <consortium name="The Broad Institute Genomics Platform"/>
            <consortium name="The Broad Institute Genome Sequencing Center for Infectious Disease"/>
            <person name="Wu L."/>
            <person name="Ma J."/>
        </authorList>
    </citation>
    <scope>NUCLEOTIDE SEQUENCE [LARGE SCALE GENOMIC DNA]</scope>
    <source>
        <strain evidence="5">JCM 17217</strain>
    </source>
</reference>
<feature type="domain" description="WCX" evidence="3">
    <location>
        <begin position="230"/>
        <end position="308"/>
    </location>
</feature>
<organism evidence="4 5">
    <name type="scientific">Hymenobacter antarcticus</name>
    <dbReference type="NCBI Taxonomy" id="486270"/>
    <lineage>
        <taxon>Bacteria</taxon>
        <taxon>Pseudomonadati</taxon>
        <taxon>Bacteroidota</taxon>
        <taxon>Cytophagia</taxon>
        <taxon>Cytophagales</taxon>
        <taxon>Hymenobacteraceae</taxon>
        <taxon>Hymenobacter</taxon>
    </lineage>
</organism>
<dbReference type="Proteomes" id="UP001501556">
    <property type="component" value="Unassembled WGS sequence"/>
</dbReference>
<dbReference type="SUPFAM" id="SSF46785">
    <property type="entry name" value="Winged helix' DNA-binding domain"/>
    <property type="match status" value="1"/>
</dbReference>
<dbReference type="Gene3D" id="1.10.10.10">
    <property type="entry name" value="Winged helix-like DNA-binding domain superfamily/Winged helix DNA-binding domain"/>
    <property type="match status" value="1"/>
</dbReference>
<accession>A0ABP7QC82</accession>
<proteinExistence type="predicted"/>
<dbReference type="PANTHER" id="PTHR34580">
    <property type="match status" value="1"/>
</dbReference>
<gene>
    <name evidence="4" type="ORF">GCM10022407_26740</name>
</gene>
<dbReference type="Pfam" id="PF08279">
    <property type="entry name" value="HTH_11"/>
    <property type="match status" value="1"/>
</dbReference>